<dbReference type="OrthoDB" id="2568780at2759"/>
<dbReference type="EMBL" id="SDIL01000046">
    <property type="protein sequence ID" value="RXK38572.1"/>
    <property type="molecule type" value="Genomic_DNA"/>
</dbReference>
<feature type="chain" id="PRO_5020540292" description="Calpain catalytic domain-containing protein" evidence="1">
    <location>
        <begin position="22"/>
        <end position="284"/>
    </location>
</feature>
<evidence type="ECO:0008006" key="4">
    <source>
        <dbReference type="Google" id="ProtNLM"/>
    </source>
</evidence>
<dbReference type="InParanoid" id="A0A4Q1BLP6"/>
<sequence length="284" mass="30726">MLPRWRLRCVYFLTGVSQVLSMTPPAASATVDFTLPPGSKFTNTTLWQGVPSVYDVRQVSVLDCWLPAVTLSVLFASPSFVQSLYFYTNGTSLYTLSSPSPAAPEVYVKVFNPTTLSPVFELVSIANESTTEDVPNGVWWHSALTQAIQLLGTQMSIPGIASDGSIISMEGNSEIALSVYTGKKTVMALTKGMTSDDFFQMLSHAPNSPIVLATVDTPTVTVPPVGNNHAYAVMNTTDWGGGRNVTCRNPWGSWVNFRLEDIMVNVWGVAHLSEYESLEPGGSG</sequence>
<name>A0A4Q1BLP6_TREME</name>
<dbReference type="InterPro" id="IPR038765">
    <property type="entry name" value="Papain-like_cys_pep_sf"/>
</dbReference>
<dbReference type="AlphaFoldDB" id="A0A4Q1BLP6"/>
<accession>A0A4Q1BLP6</accession>
<dbReference type="SUPFAM" id="SSF54001">
    <property type="entry name" value="Cysteine proteinases"/>
    <property type="match status" value="1"/>
</dbReference>
<proteinExistence type="predicted"/>
<keyword evidence="1" id="KW-0732">Signal</keyword>
<keyword evidence="3" id="KW-1185">Reference proteome</keyword>
<comment type="caution">
    <text evidence="2">The sequence shown here is derived from an EMBL/GenBank/DDBJ whole genome shotgun (WGS) entry which is preliminary data.</text>
</comment>
<dbReference type="Proteomes" id="UP000289152">
    <property type="component" value="Unassembled WGS sequence"/>
</dbReference>
<evidence type="ECO:0000313" key="3">
    <source>
        <dbReference type="Proteomes" id="UP000289152"/>
    </source>
</evidence>
<organism evidence="2 3">
    <name type="scientific">Tremella mesenterica</name>
    <name type="common">Jelly fungus</name>
    <dbReference type="NCBI Taxonomy" id="5217"/>
    <lineage>
        <taxon>Eukaryota</taxon>
        <taxon>Fungi</taxon>
        <taxon>Dikarya</taxon>
        <taxon>Basidiomycota</taxon>
        <taxon>Agaricomycotina</taxon>
        <taxon>Tremellomycetes</taxon>
        <taxon>Tremellales</taxon>
        <taxon>Tremellaceae</taxon>
        <taxon>Tremella</taxon>
    </lineage>
</organism>
<feature type="signal peptide" evidence="1">
    <location>
        <begin position="1"/>
        <end position="21"/>
    </location>
</feature>
<evidence type="ECO:0000256" key="1">
    <source>
        <dbReference type="SAM" id="SignalP"/>
    </source>
</evidence>
<evidence type="ECO:0000313" key="2">
    <source>
        <dbReference type="EMBL" id="RXK38572.1"/>
    </source>
</evidence>
<gene>
    <name evidence="2" type="ORF">M231_04205</name>
</gene>
<protein>
    <recommendedName>
        <fullName evidence="4">Calpain catalytic domain-containing protein</fullName>
    </recommendedName>
</protein>
<reference evidence="2 3" key="1">
    <citation type="submission" date="2016-06" db="EMBL/GenBank/DDBJ databases">
        <title>Evolution of pathogenesis and genome organization in the Tremellales.</title>
        <authorList>
            <person name="Cuomo C."/>
            <person name="Litvintseva A."/>
            <person name="Heitman J."/>
            <person name="Chen Y."/>
            <person name="Sun S."/>
            <person name="Springer D."/>
            <person name="Dromer F."/>
            <person name="Young S."/>
            <person name="Zeng Q."/>
            <person name="Chapman S."/>
            <person name="Gujja S."/>
            <person name="Saif S."/>
            <person name="Birren B."/>
        </authorList>
    </citation>
    <scope>NUCLEOTIDE SEQUENCE [LARGE SCALE GENOMIC DNA]</scope>
    <source>
        <strain evidence="2 3">ATCC 28783</strain>
    </source>
</reference>